<dbReference type="GO" id="GO:0008168">
    <property type="term" value="F:methyltransferase activity"/>
    <property type="evidence" value="ECO:0007669"/>
    <property type="project" value="UniProtKB-UniRule"/>
</dbReference>
<dbReference type="GO" id="GO:0005802">
    <property type="term" value="C:trans-Golgi network"/>
    <property type="evidence" value="ECO:0007669"/>
    <property type="project" value="TreeGrafter"/>
</dbReference>
<dbReference type="GO" id="GO:0032259">
    <property type="term" value="P:methylation"/>
    <property type="evidence" value="ECO:0007669"/>
    <property type="project" value="UniProtKB-KW"/>
</dbReference>
<evidence type="ECO:0000256" key="1">
    <source>
        <dbReference type="ARBA" id="ARBA00022603"/>
    </source>
</evidence>
<proteinExistence type="inferred from homology"/>
<dbReference type="GO" id="GO:0016020">
    <property type="term" value="C:membrane"/>
    <property type="evidence" value="ECO:0007669"/>
    <property type="project" value="UniProtKB-SubCell"/>
</dbReference>
<organism evidence="5 6">
    <name type="scientific">Linum tenue</name>
    <dbReference type="NCBI Taxonomy" id="586396"/>
    <lineage>
        <taxon>Eukaryota</taxon>
        <taxon>Viridiplantae</taxon>
        <taxon>Streptophyta</taxon>
        <taxon>Embryophyta</taxon>
        <taxon>Tracheophyta</taxon>
        <taxon>Spermatophyta</taxon>
        <taxon>Magnoliopsida</taxon>
        <taxon>eudicotyledons</taxon>
        <taxon>Gunneridae</taxon>
        <taxon>Pentapetalae</taxon>
        <taxon>rosids</taxon>
        <taxon>fabids</taxon>
        <taxon>Malpighiales</taxon>
        <taxon>Linaceae</taxon>
        <taxon>Linum</taxon>
    </lineage>
</organism>
<evidence type="ECO:0000256" key="4">
    <source>
        <dbReference type="RuleBase" id="RU366043"/>
    </source>
</evidence>
<dbReference type="PANTHER" id="PTHR10108">
    <property type="entry name" value="SAM-DEPENDENT METHYLTRANSFERASE"/>
    <property type="match status" value="1"/>
</dbReference>
<evidence type="ECO:0000313" key="6">
    <source>
        <dbReference type="Proteomes" id="UP001154282"/>
    </source>
</evidence>
<keyword evidence="3 4" id="KW-0325">Glycoprotein</keyword>
<gene>
    <name evidence="5" type="ORF">LITE_LOCUS48949</name>
</gene>
<keyword evidence="6" id="KW-1185">Reference proteome</keyword>
<accession>A0AAV0RQQ7</accession>
<comment type="caution">
    <text evidence="5">The sequence shown here is derived from an EMBL/GenBank/DDBJ whole genome shotgun (WGS) entry which is preliminary data.</text>
</comment>
<dbReference type="Pfam" id="PF03141">
    <property type="entry name" value="Methyltransf_29"/>
    <property type="match status" value="1"/>
</dbReference>
<dbReference type="AlphaFoldDB" id="A0AAV0RQQ7"/>
<name>A0AAV0RQQ7_9ROSI</name>
<reference evidence="5" key="1">
    <citation type="submission" date="2022-08" db="EMBL/GenBank/DDBJ databases">
        <authorList>
            <person name="Gutierrez-Valencia J."/>
        </authorList>
    </citation>
    <scope>NUCLEOTIDE SEQUENCE</scope>
</reference>
<evidence type="ECO:0000256" key="2">
    <source>
        <dbReference type="ARBA" id="ARBA00022679"/>
    </source>
</evidence>
<dbReference type="PANTHER" id="PTHR10108:SF1120">
    <property type="entry name" value="METHYLTRANSFERASE PMT8-RELATED"/>
    <property type="match status" value="1"/>
</dbReference>
<comment type="similarity">
    <text evidence="4">Belongs to the methyltransferase superfamily.</text>
</comment>
<dbReference type="EMBL" id="CAMGYJ010000011">
    <property type="protein sequence ID" value="CAI0558838.1"/>
    <property type="molecule type" value="Genomic_DNA"/>
</dbReference>
<dbReference type="Proteomes" id="UP001154282">
    <property type="component" value="Unassembled WGS sequence"/>
</dbReference>
<dbReference type="GO" id="GO:0005768">
    <property type="term" value="C:endosome"/>
    <property type="evidence" value="ECO:0007669"/>
    <property type="project" value="TreeGrafter"/>
</dbReference>
<dbReference type="InterPro" id="IPR004159">
    <property type="entry name" value="Put_SAM_MeTrfase"/>
</dbReference>
<keyword evidence="2 4" id="KW-0808">Transferase</keyword>
<dbReference type="EC" id="2.1.1.-" evidence="4"/>
<evidence type="ECO:0000313" key="5">
    <source>
        <dbReference type="EMBL" id="CAI0558838.1"/>
    </source>
</evidence>
<keyword evidence="4" id="KW-0812">Transmembrane</keyword>
<keyword evidence="1 4" id="KW-0489">Methyltransferase</keyword>
<comment type="subcellular location">
    <subcellularLocation>
        <location evidence="4">Membrane</location>
        <topology evidence="4">Single-pass type II membrane protein</topology>
    </subcellularLocation>
</comment>
<sequence length="128" mass="14387">MNIVVEDGPNTLKVVYDRGMIGTIHSWCESFSTYPRTYDLLHAWTVFSDVEKKECSAGDLLLEMDRVIRPIGFIIISNKQVVIDYVKKYLVALHLEAIDSSSTEQDRDDAVCGNGCFPSAAVEWRVGL</sequence>
<keyword evidence="4" id="KW-0735">Signal-anchor</keyword>
<protein>
    <recommendedName>
        <fullName evidence="4">Methyltransferase</fullName>
        <ecNumber evidence="4">2.1.1.-</ecNumber>
    </recommendedName>
</protein>
<evidence type="ECO:0000256" key="3">
    <source>
        <dbReference type="ARBA" id="ARBA00023180"/>
    </source>
</evidence>